<dbReference type="EMBL" id="PFRK01000024">
    <property type="protein sequence ID" value="PJC49441.1"/>
    <property type="molecule type" value="Genomic_DNA"/>
</dbReference>
<evidence type="ECO:0000313" key="2">
    <source>
        <dbReference type="Proteomes" id="UP000231300"/>
    </source>
</evidence>
<organism evidence="1 2">
    <name type="scientific">Candidatus Nomurabacteria bacterium CG_4_9_14_0_2_um_filter_32_10</name>
    <dbReference type="NCBI Taxonomy" id="1974729"/>
    <lineage>
        <taxon>Bacteria</taxon>
        <taxon>Candidatus Nomuraibacteriota</taxon>
    </lineage>
</organism>
<feature type="non-terminal residue" evidence="1">
    <location>
        <position position="110"/>
    </location>
</feature>
<gene>
    <name evidence="1" type="ORF">CO033_01530</name>
</gene>
<name>A0A2J0N459_9BACT</name>
<dbReference type="Proteomes" id="UP000231300">
    <property type="component" value="Unassembled WGS sequence"/>
</dbReference>
<feature type="non-terminal residue" evidence="1">
    <location>
        <position position="1"/>
    </location>
</feature>
<dbReference type="AlphaFoldDB" id="A0A2J0N459"/>
<sequence>GEKYVGNTDSDVYASYRGKMTLNNGLNLFGELIFQPLIFDNSDYYENRMSSVLWGMMRNRKRIGIYLNGNDLVKVKSLENSISGNVQTPYIIVDARSTTKGDSSTYRASS</sequence>
<proteinExistence type="predicted"/>
<reference evidence="2" key="1">
    <citation type="submission" date="2017-09" db="EMBL/GenBank/DDBJ databases">
        <title>Depth-based differentiation of microbial function through sediment-hosted aquifers and enrichment of novel symbionts in the deep terrestrial subsurface.</title>
        <authorList>
            <person name="Probst A.J."/>
            <person name="Ladd B."/>
            <person name="Jarett J.K."/>
            <person name="Geller-Mcgrath D.E."/>
            <person name="Sieber C.M.K."/>
            <person name="Emerson J.B."/>
            <person name="Anantharaman K."/>
            <person name="Thomas B.C."/>
            <person name="Malmstrom R."/>
            <person name="Stieglmeier M."/>
            <person name="Klingl A."/>
            <person name="Woyke T."/>
            <person name="Ryan C.M."/>
            <person name="Banfield J.F."/>
        </authorList>
    </citation>
    <scope>NUCLEOTIDE SEQUENCE [LARGE SCALE GENOMIC DNA]</scope>
</reference>
<evidence type="ECO:0000313" key="1">
    <source>
        <dbReference type="EMBL" id="PJC49441.1"/>
    </source>
</evidence>
<protein>
    <submittedName>
        <fullName evidence="1">Uncharacterized protein</fullName>
    </submittedName>
</protein>
<accession>A0A2J0N459</accession>
<comment type="caution">
    <text evidence="1">The sequence shown here is derived from an EMBL/GenBank/DDBJ whole genome shotgun (WGS) entry which is preliminary data.</text>
</comment>